<dbReference type="Pfam" id="PF00953">
    <property type="entry name" value="Glycos_transf_4"/>
    <property type="match status" value="1"/>
</dbReference>
<dbReference type="STRING" id="51511.ENSCSAVP00000002785"/>
<dbReference type="GO" id="GO:0003975">
    <property type="term" value="F:UDP-N-acetylglucosamine-dolichyl-phosphate N-acetylglucosaminephosphotransferase activity"/>
    <property type="evidence" value="ECO:0007669"/>
    <property type="project" value="UniProtKB-EC"/>
</dbReference>
<feature type="transmembrane region" description="Helical" evidence="21">
    <location>
        <begin position="317"/>
        <end position="339"/>
    </location>
</feature>
<evidence type="ECO:0000256" key="8">
    <source>
        <dbReference type="ARBA" id="ARBA00022676"/>
    </source>
</evidence>
<proteinExistence type="inferred from homology"/>
<evidence type="ECO:0000259" key="22">
    <source>
        <dbReference type="Pfam" id="PF21383"/>
    </source>
</evidence>
<keyword evidence="10 21" id="KW-0812">Transmembrane</keyword>
<evidence type="ECO:0000256" key="5">
    <source>
        <dbReference type="ARBA" id="ARBA00011738"/>
    </source>
</evidence>
<evidence type="ECO:0000256" key="18">
    <source>
        <dbReference type="ARBA" id="ARBA00033238"/>
    </source>
</evidence>
<dbReference type="PANTHER" id="PTHR10571">
    <property type="entry name" value="UDP-N-ACETYLGLUCOSAMINE--DOLICHYL-PHOSPHATE N-ACETYLGLUCOSAMINEPHOSPHOTRANSFERASE"/>
    <property type="match status" value="1"/>
</dbReference>
<dbReference type="Proteomes" id="UP000007875">
    <property type="component" value="Unassembled WGS sequence"/>
</dbReference>
<comment type="subcellular location">
    <subcellularLocation>
        <location evidence="2">Endoplasmic reticulum membrane</location>
        <topology evidence="2">Multi-pass membrane protein</topology>
    </subcellularLocation>
</comment>
<dbReference type="PANTHER" id="PTHR10571:SF0">
    <property type="entry name" value="UDP-N-ACETYLGLUCOSAMINE--DOLICHYL-PHOSPHATE N-ACETYLGLUCOSAMINEPHOSPHOTRANSFERASE"/>
    <property type="match status" value="1"/>
</dbReference>
<feature type="transmembrane region" description="Helical" evidence="21">
    <location>
        <begin position="234"/>
        <end position="253"/>
    </location>
</feature>
<keyword evidence="15 21" id="KW-0472">Membrane</keyword>
<name>H2YBT7_CIOSA</name>
<dbReference type="UniPathway" id="UPA00378"/>
<evidence type="ECO:0000256" key="14">
    <source>
        <dbReference type="ARBA" id="ARBA00022989"/>
    </source>
</evidence>
<evidence type="ECO:0000256" key="11">
    <source>
        <dbReference type="ARBA" id="ARBA00022723"/>
    </source>
</evidence>
<dbReference type="AlphaFoldDB" id="H2YBT7"/>
<evidence type="ECO:0000256" key="17">
    <source>
        <dbReference type="ARBA" id="ARBA00029567"/>
    </source>
</evidence>
<keyword evidence="11" id="KW-0479">Metal-binding</keyword>
<feature type="transmembrane region" description="Helical" evidence="21">
    <location>
        <begin position="290"/>
        <end position="311"/>
    </location>
</feature>
<comment type="cofactor">
    <cofactor evidence="1">
        <name>Mg(2+)</name>
        <dbReference type="ChEBI" id="CHEBI:18420"/>
    </cofactor>
</comment>
<evidence type="ECO:0000256" key="13">
    <source>
        <dbReference type="ARBA" id="ARBA00022842"/>
    </source>
</evidence>
<keyword evidence="16" id="KW-0325">Glycoprotein</keyword>
<feature type="domain" description="DPAGT1 insertion" evidence="22">
    <location>
        <begin position="362"/>
        <end position="402"/>
    </location>
</feature>
<evidence type="ECO:0000256" key="12">
    <source>
        <dbReference type="ARBA" id="ARBA00022824"/>
    </source>
</evidence>
<dbReference type="Pfam" id="PF21383">
    <property type="entry name" value="DPAGT1_ins"/>
    <property type="match status" value="1"/>
</dbReference>
<dbReference type="InterPro" id="IPR033895">
    <property type="entry name" value="GPT"/>
</dbReference>
<evidence type="ECO:0000256" key="2">
    <source>
        <dbReference type="ARBA" id="ARBA00004477"/>
    </source>
</evidence>
<feature type="transmembrane region" description="Helical" evidence="21">
    <location>
        <begin position="171"/>
        <end position="196"/>
    </location>
</feature>
<feature type="transmembrane region" description="Helical" evidence="21">
    <location>
        <begin position="61"/>
        <end position="82"/>
    </location>
</feature>
<dbReference type="Ensembl" id="ENSCSAVT00000002829.1">
    <property type="protein sequence ID" value="ENSCSAVP00000002785.1"/>
    <property type="gene ID" value="ENSCSAVG00000001655.1"/>
</dbReference>
<comment type="pathway">
    <text evidence="3">Protein modification; protein glycosylation.</text>
</comment>
<keyword evidence="8" id="KW-0328">Glycosyltransferase</keyword>
<evidence type="ECO:0000313" key="24">
    <source>
        <dbReference type="Proteomes" id="UP000007875"/>
    </source>
</evidence>
<evidence type="ECO:0000256" key="16">
    <source>
        <dbReference type="ARBA" id="ARBA00023180"/>
    </source>
</evidence>
<dbReference type="CDD" id="cd06855">
    <property type="entry name" value="GT_GPT_euk"/>
    <property type="match status" value="1"/>
</dbReference>
<protein>
    <recommendedName>
        <fullName evidence="7">UDP-N-acetylglucosamine--dolichyl-phosphate N-acetylglucosaminephosphotransferase</fullName>
        <ecNumber evidence="6">2.7.8.15</ecNumber>
    </recommendedName>
    <alternativeName>
        <fullName evidence="17">GlcNAc-1-P transferase</fullName>
    </alternativeName>
    <alternativeName>
        <fullName evidence="18">N-acetylglucosamine-1-phosphate transferase</fullName>
    </alternativeName>
</protein>
<keyword evidence="14 21" id="KW-1133">Transmembrane helix</keyword>
<dbReference type="InParanoid" id="H2YBT7"/>
<reference evidence="23" key="3">
    <citation type="submission" date="2025-09" db="UniProtKB">
        <authorList>
            <consortium name="Ensembl"/>
        </authorList>
    </citation>
    <scope>IDENTIFICATION</scope>
</reference>
<feature type="transmembrane region" description="Helical" evidence="21">
    <location>
        <begin position="265"/>
        <end position="283"/>
    </location>
</feature>
<dbReference type="GO" id="GO:0016757">
    <property type="term" value="F:glycosyltransferase activity"/>
    <property type="evidence" value="ECO:0007669"/>
    <property type="project" value="UniProtKB-KW"/>
</dbReference>
<accession>H2YBT7</accession>
<feature type="transmembrane region" description="Helical" evidence="21">
    <location>
        <begin position="6"/>
        <end position="28"/>
    </location>
</feature>
<evidence type="ECO:0000256" key="3">
    <source>
        <dbReference type="ARBA" id="ARBA00004922"/>
    </source>
</evidence>
<evidence type="ECO:0000256" key="9">
    <source>
        <dbReference type="ARBA" id="ARBA00022679"/>
    </source>
</evidence>
<dbReference type="GO" id="GO:0046872">
    <property type="term" value="F:metal ion binding"/>
    <property type="evidence" value="ECO:0007669"/>
    <property type="project" value="UniProtKB-KW"/>
</dbReference>
<evidence type="ECO:0000313" key="23">
    <source>
        <dbReference type="Ensembl" id="ENSCSAVP00000002785.1"/>
    </source>
</evidence>
<evidence type="ECO:0000256" key="15">
    <source>
        <dbReference type="ARBA" id="ARBA00023136"/>
    </source>
</evidence>
<feature type="transmembrane region" description="Helical" evidence="21">
    <location>
        <begin position="88"/>
        <end position="106"/>
    </location>
</feature>
<feature type="transmembrane region" description="Helical" evidence="21">
    <location>
        <begin position="202"/>
        <end position="222"/>
    </location>
</feature>
<dbReference type="InterPro" id="IPR048439">
    <property type="entry name" value="DPAGT1_ins"/>
</dbReference>
<dbReference type="FunCoup" id="H2YBT7">
    <property type="interactions" value="29"/>
</dbReference>
<comment type="similarity">
    <text evidence="4">Belongs to the glycosyltransferase 4 family.</text>
</comment>
<dbReference type="InterPro" id="IPR000715">
    <property type="entry name" value="Glycosyl_transferase_4"/>
</dbReference>
<comment type="subunit">
    <text evidence="5">Homodimer.</text>
</comment>
<evidence type="ECO:0000256" key="20">
    <source>
        <dbReference type="ARBA" id="ARBA00045078"/>
    </source>
</evidence>
<feature type="transmembrane region" description="Helical" evidence="21">
    <location>
        <begin position="142"/>
        <end position="159"/>
    </location>
</feature>
<dbReference type="GO" id="GO:0006488">
    <property type="term" value="P:dolichol-linked oligosaccharide biosynthetic process"/>
    <property type="evidence" value="ECO:0007669"/>
    <property type="project" value="InterPro"/>
</dbReference>
<sequence length="458" mass="52159">RLFLHTIMVAAEVALLINVVFSVIGYFLTIKLIPSFAEHFIVANLYGRDLNKKSDKKVPEALGVICGAIFLVCMFFFIPIPISYCTGIIYSTVIDLLLYFIDNLLYTCREFIQFIGALLSICCMIFLGFADDVLNLKWRHKLTLPTVASLPLLMVYYTNISNTTIILPKPFRYISFNTFFSFFINIFIFFFNALLFRCKFTSNVYIIGLLYYLYMGMLAVFCTNAINILSGINGLEVGQSVIICISIILHNLVELSGPVAAYHRFSLYFMMPFLGTTLGLLRFNWYPSKVFVGDTFCYFAGMTFAVVGILGHFSKTMILFFIPQVLNFLYSTPQLFRLVPCPRHRLPKFNPETGLVGMSKARFKPSEMHILGSFIIRIAEFACVVDVKRGLGEDGQYMEINNLTLNNFLLKILGPTKEQSLTIILLCIQAVCTAAAFFIRYYVIDWAFVFETILLSKK</sequence>
<feature type="transmembrane region" description="Helical" evidence="21">
    <location>
        <begin position="111"/>
        <end position="130"/>
    </location>
</feature>
<dbReference type="OMA" id="LPHFNAR"/>
<reference evidence="23" key="2">
    <citation type="submission" date="2025-08" db="UniProtKB">
        <authorList>
            <consortium name="Ensembl"/>
        </authorList>
    </citation>
    <scope>IDENTIFICATION</scope>
</reference>
<evidence type="ECO:0000256" key="21">
    <source>
        <dbReference type="SAM" id="Phobius"/>
    </source>
</evidence>
<evidence type="ECO:0000256" key="10">
    <source>
        <dbReference type="ARBA" id="ARBA00022692"/>
    </source>
</evidence>
<keyword evidence="24" id="KW-1185">Reference proteome</keyword>
<comment type="function">
    <text evidence="19">UDP-N-acetylglucosamine--dolichyl-phosphate N-acetylglucosaminephosphotransferase that operates in the biosynthetic pathway of dolichol-linked oligosaccharides, the glycan precursors employed in protein asparagine (N)-glycosylation. The assembly of dolichol-linked oligosaccharides begins on the cytosolic side of the endoplasmic reticulum membrane and finishes in its lumen. The sequential addition of sugars to dolichol pyrophosphate produces dolichol-linked oligosaccharides containing fourteen sugars, including two GlcNAcs, nine mannoses and three glucoses. Once assembled, the oligosaccharide is transferred from the lipid to nascent proteins by oligosaccharyltransferases. Catalyzes the initial step of dolichol-linked oligosaccharide biosynthesis, transfering GlcNAc-1-P from cytosolic UDP-GlcNAc onto the carrier lipid dolichyl phosphate (P-dolichol), yielding GlcNAc-P-P-dolichol embedded in the cytoplasmic leaflet of the endoplasmic reticulum membrane.</text>
</comment>
<keyword evidence="13" id="KW-0460">Magnesium</keyword>
<evidence type="ECO:0000256" key="7">
    <source>
        <dbReference type="ARBA" id="ARBA00017659"/>
    </source>
</evidence>
<evidence type="ECO:0000256" key="4">
    <source>
        <dbReference type="ARBA" id="ARBA00009317"/>
    </source>
</evidence>
<keyword evidence="9" id="KW-0808">Transferase</keyword>
<reference evidence="24" key="1">
    <citation type="submission" date="2003-08" db="EMBL/GenBank/DDBJ databases">
        <authorList>
            <person name="Birren B."/>
            <person name="Nusbaum C."/>
            <person name="Abebe A."/>
            <person name="Abouelleil A."/>
            <person name="Adekoya E."/>
            <person name="Ait-zahra M."/>
            <person name="Allen N."/>
            <person name="Allen T."/>
            <person name="An P."/>
            <person name="Anderson M."/>
            <person name="Anderson S."/>
            <person name="Arachchi H."/>
            <person name="Armbruster J."/>
            <person name="Bachantsang P."/>
            <person name="Baldwin J."/>
            <person name="Barry A."/>
            <person name="Bayul T."/>
            <person name="Blitshsteyn B."/>
            <person name="Bloom T."/>
            <person name="Blye J."/>
            <person name="Boguslavskiy L."/>
            <person name="Borowsky M."/>
            <person name="Boukhgalter B."/>
            <person name="Brunache A."/>
            <person name="Butler J."/>
            <person name="Calixte N."/>
            <person name="Calvo S."/>
            <person name="Camarata J."/>
            <person name="Campo K."/>
            <person name="Chang J."/>
            <person name="Cheshatsang Y."/>
            <person name="Citroen M."/>
            <person name="Collymore A."/>
            <person name="Considine T."/>
            <person name="Cook A."/>
            <person name="Cooke P."/>
            <person name="Corum B."/>
            <person name="Cuomo C."/>
            <person name="David R."/>
            <person name="Dawoe T."/>
            <person name="Degray S."/>
            <person name="Dodge S."/>
            <person name="Dooley K."/>
            <person name="Dorje P."/>
            <person name="Dorjee K."/>
            <person name="Dorris L."/>
            <person name="Duffey N."/>
            <person name="Dupes A."/>
            <person name="Elkins T."/>
            <person name="Engels R."/>
            <person name="Erickson J."/>
            <person name="Farina A."/>
            <person name="Faro S."/>
            <person name="Ferreira P."/>
            <person name="Fischer H."/>
            <person name="Fitzgerald M."/>
            <person name="Foley K."/>
            <person name="Gage D."/>
            <person name="Galagan J."/>
            <person name="Gearin G."/>
            <person name="Gnerre S."/>
            <person name="Gnirke A."/>
            <person name="Goyette A."/>
            <person name="Graham J."/>
            <person name="Grandbois E."/>
            <person name="Gyaltsen K."/>
            <person name="Hafez N."/>
            <person name="Hagopian D."/>
            <person name="Hagos B."/>
            <person name="Hall J."/>
            <person name="Hatcher B."/>
            <person name="Heller A."/>
            <person name="Higgins H."/>
            <person name="Honan T."/>
            <person name="Horn A."/>
            <person name="Houde N."/>
            <person name="Hughes L."/>
            <person name="Hulme W."/>
            <person name="Husby E."/>
            <person name="Iliev I."/>
            <person name="Jaffe D."/>
            <person name="Jones C."/>
            <person name="Kamal M."/>
            <person name="Kamat A."/>
            <person name="Kamvysselis M."/>
            <person name="Karlsson E."/>
            <person name="Kells C."/>
            <person name="Kieu A."/>
            <person name="Kisner P."/>
            <person name="Kodira C."/>
            <person name="Kulbokas E."/>
            <person name="Labutti K."/>
            <person name="Lama D."/>
            <person name="Landers T."/>
            <person name="Leger J."/>
            <person name="Levine S."/>
            <person name="Lewis D."/>
            <person name="Lewis T."/>
            <person name="Lindblad-toh K."/>
            <person name="Liu X."/>
            <person name="Lokyitsang T."/>
            <person name="Lokyitsang Y."/>
            <person name="Lucien O."/>
            <person name="Lui A."/>
            <person name="Ma L.J."/>
            <person name="Mabbitt R."/>
            <person name="Macdonald J."/>
            <person name="Maclean C."/>
            <person name="Major J."/>
            <person name="Manning J."/>
            <person name="Marabella R."/>
            <person name="Maru K."/>
            <person name="Matthews C."/>
            <person name="Mauceli E."/>
            <person name="Mccarthy M."/>
            <person name="Mcdonough S."/>
            <person name="Mcghee T."/>
            <person name="Meldrim J."/>
            <person name="Meneus L."/>
            <person name="Mesirov J."/>
            <person name="Mihalev A."/>
            <person name="Mihova T."/>
            <person name="Mikkelsen T."/>
            <person name="Mlenga V."/>
            <person name="Moru K."/>
            <person name="Mozes J."/>
            <person name="Mulrain L."/>
            <person name="Munson G."/>
            <person name="Naylor J."/>
            <person name="Newes C."/>
            <person name="Nguyen C."/>
            <person name="Nguyen N."/>
            <person name="Nguyen T."/>
            <person name="Nicol R."/>
            <person name="Nielsen C."/>
            <person name="Nizzari M."/>
            <person name="Norbu C."/>
            <person name="Norbu N."/>
            <person name="O'donnell P."/>
            <person name="Okoawo O."/>
            <person name="O'leary S."/>
            <person name="Omotosho B."/>
            <person name="O'neill K."/>
            <person name="Osman S."/>
            <person name="Parker S."/>
            <person name="Perrin D."/>
            <person name="Phunkhang P."/>
            <person name="Piqani B."/>
            <person name="Purcell S."/>
            <person name="Rachupka T."/>
            <person name="Ramasamy U."/>
            <person name="Rameau R."/>
            <person name="Ray V."/>
            <person name="Raymond C."/>
            <person name="Retta R."/>
            <person name="Richardson S."/>
            <person name="Rise C."/>
            <person name="Rodriguez J."/>
            <person name="Rogers J."/>
            <person name="Rogov P."/>
            <person name="Rutman M."/>
            <person name="Schupbach R."/>
            <person name="Seaman C."/>
            <person name="Settipalli S."/>
            <person name="Sharpe T."/>
            <person name="Sheridan J."/>
            <person name="Sherpa N."/>
            <person name="Shi J."/>
            <person name="Smirnov S."/>
            <person name="Smith C."/>
            <person name="Sougnez C."/>
            <person name="Spencer B."/>
            <person name="Stalker J."/>
            <person name="Stange-thomann N."/>
            <person name="Stavropoulos S."/>
            <person name="Stetson K."/>
            <person name="Stone C."/>
            <person name="Stone S."/>
            <person name="Stubbs M."/>
            <person name="Talamas J."/>
            <person name="Tchuinga P."/>
            <person name="Tenzing P."/>
            <person name="Tesfaye S."/>
            <person name="Theodore J."/>
            <person name="Thoulutsang Y."/>
            <person name="Topham K."/>
            <person name="Towey S."/>
            <person name="Tsamla T."/>
            <person name="Tsomo N."/>
            <person name="Vallee D."/>
            <person name="Vassiliev H."/>
            <person name="Venkataraman V."/>
            <person name="Vinson J."/>
            <person name="Vo A."/>
            <person name="Wade C."/>
            <person name="Wang S."/>
            <person name="Wangchuk T."/>
            <person name="Wangdi T."/>
            <person name="Whittaker C."/>
            <person name="Wilkinson J."/>
            <person name="Wu Y."/>
            <person name="Wyman D."/>
            <person name="Yadav S."/>
            <person name="Yang S."/>
            <person name="Yang X."/>
            <person name="Yeager S."/>
            <person name="Yee E."/>
            <person name="Young G."/>
            <person name="Zainoun J."/>
            <person name="Zembeck L."/>
            <person name="Zimmer A."/>
            <person name="Zody M."/>
            <person name="Lander E."/>
        </authorList>
    </citation>
    <scope>NUCLEOTIDE SEQUENCE [LARGE SCALE GENOMIC DNA]</scope>
</reference>
<evidence type="ECO:0000256" key="19">
    <source>
        <dbReference type="ARBA" id="ARBA00044717"/>
    </source>
</evidence>
<dbReference type="GO" id="GO:0005789">
    <property type="term" value="C:endoplasmic reticulum membrane"/>
    <property type="evidence" value="ECO:0007669"/>
    <property type="project" value="UniProtKB-SubCell"/>
</dbReference>
<organism evidence="23 24">
    <name type="scientific">Ciona savignyi</name>
    <name type="common">Pacific transparent sea squirt</name>
    <dbReference type="NCBI Taxonomy" id="51511"/>
    <lineage>
        <taxon>Eukaryota</taxon>
        <taxon>Metazoa</taxon>
        <taxon>Chordata</taxon>
        <taxon>Tunicata</taxon>
        <taxon>Ascidiacea</taxon>
        <taxon>Phlebobranchia</taxon>
        <taxon>Cionidae</taxon>
        <taxon>Ciona</taxon>
    </lineage>
</organism>
<keyword evidence="12" id="KW-0256">Endoplasmic reticulum</keyword>
<dbReference type="EC" id="2.7.8.15" evidence="6"/>
<dbReference type="GeneTree" id="ENSGT00390000011424"/>
<comment type="catalytic activity">
    <reaction evidence="20">
        <text>a di-trans,poly-cis-dolichyl phosphate + UDP-N-acetyl-alpha-D-glucosamine = an N-acetyl-alpha-D-glucosaminyl-diphospho-di-trans,poly-cis-dolichol + UMP</text>
        <dbReference type="Rhea" id="RHEA:13289"/>
        <dbReference type="Rhea" id="RHEA-COMP:19498"/>
        <dbReference type="Rhea" id="RHEA-COMP:19507"/>
        <dbReference type="ChEBI" id="CHEBI:57683"/>
        <dbReference type="ChEBI" id="CHEBI:57705"/>
        <dbReference type="ChEBI" id="CHEBI:57865"/>
        <dbReference type="ChEBI" id="CHEBI:58427"/>
        <dbReference type="EC" id="2.7.8.15"/>
    </reaction>
    <physiologicalReaction direction="left-to-right" evidence="20">
        <dbReference type="Rhea" id="RHEA:13290"/>
    </physiologicalReaction>
</comment>
<dbReference type="eggNOG" id="KOG2788">
    <property type="taxonomic scope" value="Eukaryota"/>
</dbReference>
<evidence type="ECO:0000256" key="6">
    <source>
        <dbReference type="ARBA" id="ARBA00013225"/>
    </source>
</evidence>
<evidence type="ECO:0000256" key="1">
    <source>
        <dbReference type="ARBA" id="ARBA00001946"/>
    </source>
</evidence>
<feature type="transmembrane region" description="Helical" evidence="21">
    <location>
        <begin position="421"/>
        <end position="443"/>
    </location>
</feature>